<evidence type="ECO:0000313" key="2">
    <source>
        <dbReference type="Proteomes" id="UP000008177"/>
    </source>
</evidence>
<proteinExistence type="predicted"/>
<organism evidence="1 2">
    <name type="scientific">Botryotinia fuckeliana (strain T4)</name>
    <name type="common">Noble rot fungus</name>
    <name type="synonym">Botrytis cinerea</name>
    <dbReference type="NCBI Taxonomy" id="999810"/>
    <lineage>
        <taxon>Eukaryota</taxon>
        <taxon>Fungi</taxon>
        <taxon>Dikarya</taxon>
        <taxon>Ascomycota</taxon>
        <taxon>Pezizomycotina</taxon>
        <taxon>Leotiomycetes</taxon>
        <taxon>Helotiales</taxon>
        <taxon>Sclerotiniaceae</taxon>
        <taxon>Botrytis</taxon>
    </lineage>
</organism>
<protein>
    <submittedName>
        <fullName evidence="1">Uncharacterized protein</fullName>
    </submittedName>
</protein>
<gene>
    <name evidence="1" type="ORF">BofuT4_uP045260.1</name>
</gene>
<sequence>MAVLSVHVILRRKNTRVELSYLELAEWMLTGISAGLEGFCSGSRTVAAD</sequence>
<dbReference type="EMBL" id="FQ790278">
    <property type="protein sequence ID" value="CCD45508.1"/>
    <property type="molecule type" value="Genomic_DNA"/>
</dbReference>
<name>G2XYH1_BOTF4</name>
<accession>G2XYH1</accession>
<dbReference type="HOGENOM" id="CLU_3142840_0_0_1"/>
<evidence type="ECO:0000313" key="1">
    <source>
        <dbReference type="EMBL" id="CCD45508.1"/>
    </source>
</evidence>
<dbReference type="InParanoid" id="G2XYH1"/>
<reference evidence="2" key="1">
    <citation type="journal article" date="2011" name="PLoS Genet.">
        <title>Genomic analysis of the necrotrophic fungal pathogens Sclerotinia sclerotiorum and Botrytis cinerea.</title>
        <authorList>
            <person name="Amselem J."/>
            <person name="Cuomo C.A."/>
            <person name="van Kan J.A."/>
            <person name="Viaud M."/>
            <person name="Benito E.P."/>
            <person name="Couloux A."/>
            <person name="Coutinho P.M."/>
            <person name="de Vries R.P."/>
            <person name="Dyer P.S."/>
            <person name="Fillinger S."/>
            <person name="Fournier E."/>
            <person name="Gout L."/>
            <person name="Hahn M."/>
            <person name="Kohn L."/>
            <person name="Lapalu N."/>
            <person name="Plummer K.M."/>
            <person name="Pradier J.M."/>
            <person name="Quevillon E."/>
            <person name="Sharon A."/>
            <person name="Simon A."/>
            <person name="ten Have A."/>
            <person name="Tudzynski B."/>
            <person name="Tudzynski P."/>
            <person name="Wincker P."/>
            <person name="Andrew M."/>
            <person name="Anthouard V."/>
            <person name="Beever R.E."/>
            <person name="Beffa R."/>
            <person name="Benoit I."/>
            <person name="Bouzid O."/>
            <person name="Brault B."/>
            <person name="Chen Z."/>
            <person name="Choquer M."/>
            <person name="Collemare J."/>
            <person name="Cotton P."/>
            <person name="Danchin E.G."/>
            <person name="Da Silva C."/>
            <person name="Gautier A."/>
            <person name="Giraud C."/>
            <person name="Giraud T."/>
            <person name="Gonzalez C."/>
            <person name="Grossetete S."/>
            <person name="Guldener U."/>
            <person name="Henrissat B."/>
            <person name="Howlett B.J."/>
            <person name="Kodira C."/>
            <person name="Kretschmer M."/>
            <person name="Lappartient A."/>
            <person name="Leroch M."/>
            <person name="Levis C."/>
            <person name="Mauceli E."/>
            <person name="Neuveglise C."/>
            <person name="Oeser B."/>
            <person name="Pearson M."/>
            <person name="Poulain J."/>
            <person name="Poussereau N."/>
            <person name="Quesneville H."/>
            <person name="Rascle C."/>
            <person name="Schumacher J."/>
            <person name="Segurens B."/>
            <person name="Sexton A."/>
            <person name="Silva E."/>
            <person name="Sirven C."/>
            <person name="Soanes D.M."/>
            <person name="Talbot N.J."/>
            <person name="Templeton M."/>
            <person name="Yandava C."/>
            <person name="Yarden O."/>
            <person name="Zeng Q."/>
            <person name="Rollins J.A."/>
            <person name="Lebrun M.H."/>
            <person name="Dickman M."/>
        </authorList>
    </citation>
    <scope>NUCLEOTIDE SEQUENCE [LARGE SCALE GENOMIC DNA]</scope>
    <source>
        <strain evidence="2">T4</strain>
    </source>
</reference>
<dbReference type="Proteomes" id="UP000008177">
    <property type="component" value="Unplaced contigs"/>
</dbReference>
<dbReference type="AlphaFoldDB" id="G2XYH1"/>